<feature type="signal peptide" evidence="1">
    <location>
        <begin position="1"/>
        <end position="22"/>
    </location>
</feature>
<dbReference type="InterPro" id="IPR000259">
    <property type="entry name" value="Adhesion_dom_fimbrial"/>
</dbReference>
<dbReference type="InterPro" id="IPR036937">
    <property type="entry name" value="Adhesion_dom_fimbrial_sf"/>
</dbReference>
<organism evidence="3 4">
    <name type="scientific">Citrobacter amalonaticus Y19</name>
    <dbReference type="NCBI Taxonomy" id="1261127"/>
    <lineage>
        <taxon>Bacteria</taxon>
        <taxon>Pseudomonadati</taxon>
        <taxon>Pseudomonadota</taxon>
        <taxon>Gammaproteobacteria</taxon>
        <taxon>Enterobacterales</taxon>
        <taxon>Enterobacteriaceae</taxon>
        <taxon>Citrobacter</taxon>
    </lineage>
</organism>
<dbReference type="GO" id="GO:0043709">
    <property type="term" value="P:cell adhesion involved in single-species biofilm formation"/>
    <property type="evidence" value="ECO:0007669"/>
    <property type="project" value="TreeGrafter"/>
</dbReference>
<dbReference type="RefSeq" id="WP_046481568.1">
    <property type="nucleotide sequence ID" value="NZ_CP011132.1"/>
</dbReference>
<dbReference type="Proteomes" id="UP000034085">
    <property type="component" value="Chromosome"/>
</dbReference>
<accession>A0A0F6TVA2</accession>
<keyword evidence="1" id="KW-0732">Signal</keyword>
<dbReference type="SUPFAM" id="SSF49401">
    <property type="entry name" value="Bacterial adhesins"/>
    <property type="match status" value="1"/>
</dbReference>
<proteinExistence type="predicted"/>
<dbReference type="NCBIfam" id="NF011766">
    <property type="entry name" value="PRK15220.1"/>
    <property type="match status" value="1"/>
</dbReference>
<evidence type="ECO:0000256" key="1">
    <source>
        <dbReference type="SAM" id="SignalP"/>
    </source>
</evidence>
<dbReference type="KEGG" id="cama:F384_11315"/>
<dbReference type="PANTHER" id="PTHR33420:SF32">
    <property type="entry name" value="FIMBRIAL-LIKE PROTEIN"/>
    <property type="match status" value="1"/>
</dbReference>
<dbReference type="PANTHER" id="PTHR33420">
    <property type="entry name" value="FIMBRIAL SUBUNIT ELFA-RELATED"/>
    <property type="match status" value="1"/>
</dbReference>
<dbReference type="EMBL" id="CP011132">
    <property type="protein sequence ID" value="AKE59129.1"/>
    <property type="molecule type" value="Genomic_DNA"/>
</dbReference>
<evidence type="ECO:0000313" key="4">
    <source>
        <dbReference type="Proteomes" id="UP000034085"/>
    </source>
</evidence>
<dbReference type="AlphaFoldDB" id="A0A0F6TVA2"/>
<dbReference type="InterPro" id="IPR008966">
    <property type="entry name" value="Adhesion_dom_sf"/>
</dbReference>
<name>A0A0F6TVA2_CITAM</name>
<sequence>MKRTIITIAVLSSVFISAGAVAATGETYDSGVLKINGKVVGTTCQFIDSNTAEISLNEVGMDKLSTLPVGQAYTPVVNGTQQPLRIKCEGNKTPRVTFSASQFDDKKVTFNNGDAKGVGFAVYYGNDNKQIDPAGKMDLALEKNANGEYELNFFARYARLNNSDAVKAGSVSSTLTLTVVTD</sequence>
<evidence type="ECO:0000313" key="3">
    <source>
        <dbReference type="EMBL" id="AKE59129.1"/>
    </source>
</evidence>
<evidence type="ECO:0000259" key="2">
    <source>
        <dbReference type="Pfam" id="PF00419"/>
    </source>
</evidence>
<feature type="domain" description="Fimbrial-type adhesion" evidence="2">
    <location>
        <begin position="34"/>
        <end position="179"/>
    </location>
</feature>
<dbReference type="InterPro" id="IPR050263">
    <property type="entry name" value="Bact_Fimbrial_Adh_Pro"/>
</dbReference>
<dbReference type="OrthoDB" id="6573153at2"/>
<feature type="chain" id="PRO_5002510211" evidence="1">
    <location>
        <begin position="23"/>
        <end position="182"/>
    </location>
</feature>
<dbReference type="HOGENOM" id="CLU_125860_0_0_6"/>
<dbReference type="PATRIC" id="fig|1261127.3.peg.2363"/>
<reference evidence="3 4" key="1">
    <citation type="journal article" date="2013" name="Appl. Microbiol. Biotechnol.">
        <title>Glycerol assimilation and production of 1,3-propanediol by Citrobacter amalonaticus Y19.</title>
        <authorList>
            <person name="Ainala S.K."/>
            <person name="Ashok S."/>
            <person name="Ko Y."/>
            <person name="Park S."/>
        </authorList>
    </citation>
    <scope>NUCLEOTIDE SEQUENCE [LARGE SCALE GENOMIC DNA]</scope>
    <source>
        <strain evidence="3 4">Y19</strain>
    </source>
</reference>
<dbReference type="Gene3D" id="2.60.40.1090">
    <property type="entry name" value="Fimbrial-type adhesion domain"/>
    <property type="match status" value="1"/>
</dbReference>
<dbReference type="Pfam" id="PF00419">
    <property type="entry name" value="Fimbrial"/>
    <property type="match status" value="1"/>
</dbReference>
<dbReference type="GO" id="GO:0009289">
    <property type="term" value="C:pilus"/>
    <property type="evidence" value="ECO:0007669"/>
    <property type="project" value="InterPro"/>
</dbReference>
<gene>
    <name evidence="3" type="ORF">F384_11315</name>
</gene>
<protein>
    <submittedName>
        <fullName evidence="3">Fimbrial chaperone protein</fullName>
    </submittedName>
</protein>